<evidence type="ECO:0000259" key="7">
    <source>
        <dbReference type="Pfam" id="PF02797"/>
    </source>
</evidence>
<dbReference type="Proteomes" id="UP000289805">
    <property type="component" value="Unassembled WGS sequence"/>
</dbReference>
<dbReference type="InterPro" id="IPR011141">
    <property type="entry name" value="Polyketide_synthase_type-III"/>
</dbReference>
<dbReference type="STRING" id="1713.GCA_000718325_03227"/>
<keyword evidence="2" id="KW-0808">Transferase</keyword>
<evidence type="ECO:0000256" key="1">
    <source>
        <dbReference type="ARBA" id="ARBA00005531"/>
    </source>
</evidence>
<reference evidence="10 11" key="1">
    <citation type="submission" date="2019-01" db="EMBL/GenBank/DDBJ databases">
        <title>Oerskovia turbata Genome sequencing and assembly.</title>
        <authorList>
            <person name="Dou T."/>
        </authorList>
    </citation>
    <scope>NUCLEOTIDE SEQUENCE [LARGE SCALE GENOMIC DNA]</scope>
    <source>
        <strain evidence="9 10">JCM12123</strain>
        <strain evidence="8 11">JCM3160</strain>
    </source>
</reference>
<dbReference type="PANTHER" id="PTHR11877:SF99">
    <property type="entry name" value="1,3,6,8-TETRAHYDROXYNAPHTHALENE SYNTHASE"/>
    <property type="match status" value="1"/>
</dbReference>
<evidence type="ECO:0000256" key="2">
    <source>
        <dbReference type="ARBA" id="ARBA00022679"/>
    </source>
</evidence>
<dbReference type="EMBL" id="SDJQ01000018">
    <property type="protein sequence ID" value="RXR32463.1"/>
    <property type="molecule type" value="Genomic_DNA"/>
</dbReference>
<dbReference type="Pfam" id="PF02797">
    <property type="entry name" value="Chal_sti_synt_C"/>
    <property type="match status" value="1"/>
</dbReference>
<dbReference type="InterPro" id="IPR016039">
    <property type="entry name" value="Thiolase-like"/>
</dbReference>
<dbReference type="InterPro" id="IPR012328">
    <property type="entry name" value="Chalcone/stilbene_synt_C"/>
</dbReference>
<keyword evidence="11" id="KW-1185">Reference proteome</keyword>
<feature type="compositionally biased region" description="Low complexity" evidence="5">
    <location>
        <begin position="221"/>
        <end position="232"/>
    </location>
</feature>
<dbReference type="OrthoDB" id="9786288at2"/>
<feature type="domain" description="Chalcone/stilbene synthase C-terminal" evidence="7">
    <location>
        <begin position="246"/>
        <end position="391"/>
    </location>
</feature>
<dbReference type="Proteomes" id="UP000290517">
    <property type="component" value="Unassembled WGS sequence"/>
</dbReference>
<accession>A0A4Q1KQP8</accession>
<dbReference type="InterPro" id="IPR001099">
    <property type="entry name" value="Chalcone/stilbene_synt_N"/>
</dbReference>
<evidence type="ECO:0000313" key="9">
    <source>
        <dbReference type="EMBL" id="RXR32463.1"/>
    </source>
</evidence>
<evidence type="ECO:0000256" key="3">
    <source>
        <dbReference type="ARBA" id="ARBA00023315"/>
    </source>
</evidence>
<dbReference type="PANTHER" id="PTHR11877">
    <property type="entry name" value="HYDROXYMETHYLGLUTARYL-COA SYNTHASE"/>
    <property type="match status" value="1"/>
</dbReference>
<dbReference type="PIRSF" id="PIRSF000451">
    <property type="entry name" value="PKS_III"/>
    <property type="match status" value="1"/>
</dbReference>
<dbReference type="CDD" id="cd00831">
    <property type="entry name" value="CHS_like"/>
    <property type="match status" value="1"/>
</dbReference>
<proteinExistence type="inferred from homology"/>
<protein>
    <submittedName>
        <fullName evidence="9">Type III polyketide synthase</fullName>
    </submittedName>
</protein>
<dbReference type="Pfam" id="PF00195">
    <property type="entry name" value="Chal_sti_synt_N"/>
    <property type="match status" value="1"/>
</dbReference>
<sequence length="399" mass="41170">MSRLLAVGPALPGVAHPQSEITDTIGPLLTPSPAKHAVLRRLHEASGVRTRHTALALDEYAGLTSFGVANDHFIRVGTDLAEEACRTALDAAGLAPEEVDFLLFTSVTGIAAPSIDAQLVTRLGLRTDIKRLPSFGLGCVAGAAGIARVHDYLVGHPQDVALLVSVELCSLTLQHGDDSMANLVSTGLFGDGAAAVVMVGDAHPAGRPPLLPDGATRDPGARGTRAGRAAGAGATPLGVDVVDTRSRLYPETADHLGWTIRDSGFGIVLSAGLPEVIAAHLAGDVKSLLAEHDLAAEDVGTWVVHAGGPRILDVVRDSLGLDEADLRFSRESLAAVGNLSSSSVLHVLAATLAARETPPARRLATPRTTRGRHGVLMAFGPGVSAELVLLRLPASPLEG</sequence>
<keyword evidence="3" id="KW-0012">Acyltransferase</keyword>
<evidence type="ECO:0000313" key="8">
    <source>
        <dbReference type="EMBL" id="RXR22398.1"/>
    </source>
</evidence>
<dbReference type="SUPFAM" id="SSF53901">
    <property type="entry name" value="Thiolase-like"/>
    <property type="match status" value="2"/>
</dbReference>
<evidence type="ECO:0000256" key="4">
    <source>
        <dbReference type="PIRSR" id="PIRSR000451-1"/>
    </source>
</evidence>
<dbReference type="GO" id="GO:0016747">
    <property type="term" value="F:acyltransferase activity, transferring groups other than amino-acyl groups"/>
    <property type="evidence" value="ECO:0007669"/>
    <property type="project" value="InterPro"/>
</dbReference>
<evidence type="ECO:0000259" key="6">
    <source>
        <dbReference type="Pfam" id="PF00195"/>
    </source>
</evidence>
<feature type="active site" description="Acyl-thioester intermediate" evidence="4">
    <location>
        <position position="139"/>
    </location>
</feature>
<organism evidence="9 10">
    <name type="scientific">Oerskovia turbata</name>
    <dbReference type="NCBI Taxonomy" id="1713"/>
    <lineage>
        <taxon>Bacteria</taxon>
        <taxon>Bacillati</taxon>
        <taxon>Actinomycetota</taxon>
        <taxon>Actinomycetes</taxon>
        <taxon>Micrococcales</taxon>
        <taxon>Cellulomonadaceae</taxon>
        <taxon>Oerskovia</taxon>
    </lineage>
</organism>
<dbReference type="RefSeq" id="WP_030152811.1">
    <property type="nucleotide sequence ID" value="NZ_JOFV01000018.1"/>
</dbReference>
<gene>
    <name evidence="8" type="ORF">EQW73_16790</name>
    <name evidence="9" type="ORF">EQW78_14225</name>
</gene>
<dbReference type="GO" id="GO:0030639">
    <property type="term" value="P:polyketide biosynthetic process"/>
    <property type="evidence" value="ECO:0007669"/>
    <property type="project" value="TreeGrafter"/>
</dbReference>
<dbReference type="AlphaFoldDB" id="A0A4Q1KQP8"/>
<evidence type="ECO:0000256" key="5">
    <source>
        <dbReference type="SAM" id="MobiDB-lite"/>
    </source>
</evidence>
<evidence type="ECO:0000313" key="11">
    <source>
        <dbReference type="Proteomes" id="UP000290517"/>
    </source>
</evidence>
<feature type="region of interest" description="Disordered" evidence="5">
    <location>
        <begin position="207"/>
        <end position="232"/>
    </location>
</feature>
<name>A0A4Q1KQP8_9CELL</name>
<dbReference type="EMBL" id="SDJR01000013">
    <property type="protein sequence ID" value="RXR22398.1"/>
    <property type="molecule type" value="Genomic_DNA"/>
</dbReference>
<comment type="caution">
    <text evidence="9">The sequence shown here is derived from an EMBL/GenBank/DDBJ whole genome shotgun (WGS) entry which is preliminary data.</text>
</comment>
<dbReference type="Gene3D" id="3.40.47.10">
    <property type="match status" value="2"/>
</dbReference>
<evidence type="ECO:0000313" key="10">
    <source>
        <dbReference type="Proteomes" id="UP000289805"/>
    </source>
</evidence>
<comment type="similarity">
    <text evidence="1">Belongs to the thiolase-like superfamily. Chalcone/stilbene synthases family.</text>
</comment>
<feature type="domain" description="Chalcone/stilbene synthase N-terminal" evidence="6">
    <location>
        <begin position="3"/>
        <end position="200"/>
    </location>
</feature>